<gene>
    <name evidence="1" type="ORF">E5082_18860</name>
</gene>
<sequence>MTTTPLRLFADYFQVHVMDEDAEDDLGEAWTNEAVSDGIAVSGRTLGIGTGTNGDVEVLVALLGHPPGDDTDAFDHVVEASLRVPSGRIAVLGCTDYLPDAARFDVPAGFVRVRASRANPEDMPQAIERVHLQIWPAPYSAPAVLKRWSTGD</sequence>
<evidence type="ECO:0000313" key="2">
    <source>
        <dbReference type="Proteomes" id="UP000298513"/>
    </source>
</evidence>
<name>A0A4Z1DGR3_STRGP</name>
<protein>
    <submittedName>
        <fullName evidence="1">Uncharacterized protein</fullName>
    </submittedName>
</protein>
<dbReference type="AlphaFoldDB" id="A0A4Z1DGR3"/>
<dbReference type="InterPro" id="IPR038691">
    <property type="entry name" value="ComJ_sf"/>
</dbReference>
<organism evidence="1 2">
    <name type="scientific">Streptomyces griseoluteus</name>
    <dbReference type="NCBI Taxonomy" id="29306"/>
    <lineage>
        <taxon>Bacteria</taxon>
        <taxon>Bacillati</taxon>
        <taxon>Actinomycetota</taxon>
        <taxon>Actinomycetes</taxon>
        <taxon>Kitasatosporales</taxon>
        <taxon>Streptomycetaceae</taxon>
        <taxon>Streptomyces</taxon>
    </lineage>
</organism>
<reference evidence="1 2" key="1">
    <citation type="submission" date="2019-04" db="EMBL/GenBank/DDBJ databases">
        <title>Streptomyces sp. nov. Bv016 isolated from bark of Buahinia variegata.</title>
        <authorList>
            <person name="Kanchanasin P."/>
            <person name="Tanasupawat S."/>
            <person name="Yuki M."/>
            <person name="Kudo T."/>
        </authorList>
    </citation>
    <scope>NUCLEOTIDE SEQUENCE [LARGE SCALE GENOMIC DNA]</scope>
    <source>
        <strain evidence="1 2">JCM 4765</strain>
    </source>
</reference>
<accession>A0A4Z1DGR3</accession>
<comment type="caution">
    <text evidence="1">The sequence shown here is derived from an EMBL/GenBank/DDBJ whole genome shotgun (WGS) entry which is preliminary data.</text>
</comment>
<dbReference type="GeneID" id="91531350"/>
<dbReference type="Proteomes" id="UP000298513">
    <property type="component" value="Unassembled WGS sequence"/>
</dbReference>
<keyword evidence="2" id="KW-1185">Reference proteome</keyword>
<dbReference type="RefSeq" id="WP_135792403.1">
    <property type="nucleotide sequence ID" value="NZ_BNBQ01000005.1"/>
</dbReference>
<proteinExistence type="predicted"/>
<dbReference type="Gene3D" id="2.60.34.30">
    <property type="entry name" value="Competence, DNA-entry nuclease inhibitor, ComJ"/>
    <property type="match status" value="1"/>
</dbReference>
<dbReference type="EMBL" id="SRRU01000006">
    <property type="protein sequence ID" value="TGN82469.1"/>
    <property type="molecule type" value="Genomic_DNA"/>
</dbReference>
<evidence type="ECO:0000313" key="1">
    <source>
        <dbReference type="EMBL" id="TGN82469.1"/>
    </source>
</evidence>